<organism evidence="2 3">
    <name type="scientific">Halteria grandinella</name>
    <dbReference type="NCBI Taxonomy" id="5974"/>
    <lineage>
        <taxon>Eukaryota</taxon>
        <taxon>Sar</taxon>
        <taxon>Alveolata</taxon>
        <taxon>Ciliophora</taxon>
        <taxon>Intramacronucleata</taxon>
        <taxon>Spirotrichea</taxon>
        <taxon>Stichotrichia</taxon>
        <taxon>Sporadotrichida</taxon>
        <taxon>Halteriidae</taxon>
        <taxon>Halteria</taxon>
    </lineage>
</organism>
<dbReference type="AlphaFoldDB" id="A0A8J8NWU5"/>
<dbReference type="EMBL" id="RRYP01003819">
    <property type="protein sequence ID" value="TNV83452.1"/>
    <property type="molecule type" value="Genomic_DNA"/>
</dbReference>
<accession>A0A8J8NWU5</accession>
<evidence type="ECO:0000313" key="3">
    <source>
        <dbReference type="Proteomes" id="UP000785679"/>
    </source>
</evidence>
<evidence type="ECO:0000313" key="2">
    <source>
        <dbReference type="EMBL" id="TNV83452.1"/>
    </source>
</evidence>
<keyword evidence="3" id="KW-1185">Reference proteome</keyword>
<comment type="caution">
    <text evidence="2">The sequence shown here is derived from an EMBL/GenBank/DDBJ whole genome shotgun (WGS) entry which is preliminary data.</text>
</comment>
<reference evidence="2" key="1">
    <citation type="submission" date="2019-06" db="EMBL/GenBank/DDBJ databases">
        <authorList>
            <person name="Zheng W."/>
        </authorList>
    </citation>
    <scope>NUCLEOTIDE SEQUENCE</scope>
    <source>
        <strain evidence="2">QDHG01</strain>
    </source>
</reference>
<name>A0A8J8NWU5_HALGN</name>
<sequence>MKQTEMQSLVDSLARQRKHHMETIANTTMKDLKDMRKPNYVPRLRTKDELKGEVHYKKSWVGGSADNDYFQQPAYIKPVVLDEWTMKRVQMPERAYKKFFFLKQKPFSYGASHTREFGTSSEDMLGEQYREVLQETKKRFIDFVERPSKYMPEPKEPLCLERTTKYFNQDPINKAFGYNTHTSWEAFQHTMRSEGYQTVLSSSGFNKRFRNGEGRFTTGSLPPVNITDRRQTK</sequence>
<dbReference type="Proteomes" id="UP000785679">
    <property type="component" value="Unassembled WGS sequence"/>
</dbReference>
<gene>
    <name evidence="2" type="ORF">FGO68_gene8744</name>
</gene>
<protein>
    <submittedName>
        <fullName evidence="2">Uncharacterized protein</fullName>
    </submittedName>
</protein>
<feature type="region of interest" description="Disordered" evidence="1">
    <location>
        <begin position="211"/>
        <end position="233"/>
    </location>
</feature>
<dbReference type="OrthoDB" id="10417885at2759"/>
<evidence type="ECO:0000256" key="1">
    <source>
        <dbReference type="SAM" id="MobiDB-lite"/>
    </source>
</evidence>
<proteinExistence type="predicted"/>